<dbReference type="AlphaFoldDB" id="A0A0G1QVL3"/>
<comment type="caution">
    <text evidence="10">The sequence shown here is derived from an EMBL/GenBank/DDBJ whole genome shotgun (WGS) entry which is preliminary data.</text>
</comment>
<feature type="transmembrane region" description="Helical" evidence="7">
    <location>
        <begin position="274"/>
        <end position="296"/>
    </location>
</feature>
<feature type="transmembrane region" description="Helical" evidence="7">
    <location>
        <begin position="317"/>
        <end position="345"/>
    </location>
</feature>
<dbReference type="Pfam" id="PF02687">
    <property type="entry name" value="FtsX"/>
    <property type="match status" value="1"/>
</dbReference>
<evidence type="ECO:0000256" key="3">
    <source>
        <dbReference type="ARBA" id="ARBA00022692"/>
    </source>
</evidence>
<evidence type="ECO:0000256" key="1">
    <source>
        <dbReference type="ARBA" id="ARBA00004651"/>
    </source>
</evidence>
<evidence type="ECO:0000313" key="10">
    <source>
        <dbReference type="EMBL" id="KKU48952.1"/>
    </source>
</evidence>
<organism evidence="10 11">
    <name type="scientific">candidate division WWE3 bacterium GW2011_GWA2_46_9</name>
    <dbReference type="NCBI Taxonomy" id="1619111"/>
    <lineage>
        <taxon>Bacteria</taxon>
        <taxon>Katanobacteria</taxon>
    </lineage>
</organism>
<dbReference type="InterPro" id="IPR025857">
    <property type="entry name" value="MacB_PCD"/>
</dbReference>
<feature type="transmembrane region" description="Helical" evidence="7">
    <location>
        <begin position="357"/>
        <end position="379"/>
    </location>
</feature>
<keyword evidence="3 7" id="KW-0812">Transmembrane</keyword>
<keyword evidence="4 7" id="KW-1133">Transmembrane helix</keyword>
<reference evidence="10 11" key="1">
    <citation type="journal article" date="2015" name="Nature">
        <title>rRNA introns, odd ribosomes, and small enigmatic genomes across a large radiation of phyla.</title>
        <authorList>
            <person name="Brown C.T."/>
            <person name="Hug L.A."/>
            <person name="Thomas B.C."/>
            <person name="Sharon I."/>
            <person name="Castelle C.J."/>
            <person name="Singh A."/>
            <person name="Wilkins M.J."/>
            <person name="Williams K.H."/>
            <person name="Banfield J.F."/>
        </authorList>
    </citation>
    <scope>NUCLEOTIDE SEQUENCE [LARGE SCALE GENOMIC DNA]</scope>
</reference>
<evidence type="ECO:0000256" key="5">
    <source>
        <dbReference type="ARBA" id="ARBA00023136"/>
    </source>
</evidence>
<evidence type="ECO:0000256" key="2">
    <source>
        <dbReference type="ARBA" id="ARBA00022475"/>
    </source>
</evidence>
<dbReference type="Pfam" id="PF12704">
    <property type="entry name" value="MacB_PCD"/>
    <property type="match status" value="1"/>
</dbReference>
<feature type="domain" description="ABC3 transporter permease C-terminal" evidence="8">
    <location>
        <begin position="278"/>
        <end position="389"/>
    </location>
</feature>
<dbReference type="InterPro" id="IPR050250">
    <property type="entry name" value="Macrolide_Exporter_MacB"/>
</dbReference>
<sequence>MYVYVDTLKTALAALSSNKVRSALTMLGVIIGVFAVTTLVSIGIGIQNYIKDQFDAIGAGVLFVAPGKVDFSGDPAESFSLNKLDEKHLKLIETYAGSGIRAFSPSIRSGATVKYKSKTYYASIIGASEQGFDIFNLEMQKGRFLTKADIKSKSKVAVIGPLVKKELFGQNNPVGKKIGISGDSYTVVGYTGEKGQEFDDNVYAPYSSIKSTLGIDKFSGISVAVKDTSEEGIYKTGKLIEQALLRDLKQDEFSVISPQDILASIQNILKMVTAGLGAIAGISLFVGGIGIMNIMLVSVTERIREIGLRKAVGATSFAIGVQFLIESVLISVSGGIIGLALGWLGSLVVSNFIRTSVPLSSVALALGFSIAVGVVFGTYPAVKASRKDPIEALRYE</sequence>
<name>A0A0G1QVL3_UNCKA</name>
<dbReference type="Proteomes" id="UP000033946">
    <property type="component" value="Unassembled WGS sequence"/>
</dbReference>
<feature type="transmembrane region" description="Helical" evidence="7">
    <location>
        <begin position="24"/>
        <end position="46"/>
    </location>
</feature>
<proteinExistence type="inferred from homology"/>
<evidence type="ECO:0000259" key="8">
    <source>
        <dbReference type="Pfam" id="PF02687"/>
    </source>
</evidence>
<protein>
    <submittedName>
        <fullName evidence="10">Efflux ABC transporter, permease protein</fullName>
    </submittedName>
</protein>
<dbReference type="InterPro" id="IPR003838">
    <property type="entry name" value="ABC3_permease_C"/>
</dbReference>
<evidence type="ECO:0000256" key="7">
    <source>
        <dbReference type="SAM" id="Phobius"/>
    </source>
</evidence>
<gene>
    <name evidence="10" type="ORF">UX69_C0008G0014</name>
</gene>
<comment type="similarity">
    <text evidence="6">Belongs to the ABC-4 integral membrane protein family.</text>
</comment>
<feature type="domain" description="MacB-like periplasmic core" evidence="9">
    <location>
        <begin position="22"/>
        <end position="228"/>
    </location>
</feature>
<accession>A0A0G1QVL3</accession>
<dbReference type="PANTHER" id="PTHR30572">
    <property type="entry name" value="MEMBRANE COMPONENT OF TRANSPORTER-RELATED"/>
    <property type="match status" value="1"/>
</dbReference>
<keyword evidence="5 7" id="KW-0472">Membrane</keyword>
<dbReference type="PANTHER" id="PTHR30572:SF4">
    <property type="entry name" value="ABC TRANSPORTER PERMEASE YTRF"/>
    <property type="match status" value="1"/>
</dbReference>
<dbReference type="GO" id="GO:0005886">
    <property type="term" value="C:plasma membrane"/>
    <property type="evidence" value="ECO:0007669"/>
    <property type="project" value="UniProtKB-SubCell"/>
</dbReference>
<dbReference type="EMBL" id="LCNE01000008">
    <property type="protein sequence ID" value="KKU48952.1"/>
    <property type="molecule type" value="Genomic_DNA"/>
</dbReference>
<evidence type="ECO:0000259" key="9">
    <source>
        <dbReference type="Pfam" id="PF12704"/>
    </source>
</evidence>
<comment type="subcellular location">
    <subcellularLocation>
        <location evidence="1">Cell membrane</location>
        <topology evidence="1">Multi-pass membrane protein</topology>
    </subcellularLocation>
</comment>
<dbReference type="GO" id="GO:0022857">
    <property type="term" value="F:transmembrane transporter activity"/>
    <property type="evidence" value="ECO:0007669"/>
    <property type="project" value="TreeGrafter"/>
</dbReference>
<keyword evidence="2" id="KW-1003">Cell membrane</keyword>
<evidence type="ECO:0000313" key="11">
    <source>
        <dbReference type="Proteomes" id="UP000033946"/>
    </source>
</evidence>
<evidence type="ECO:0000256" key="4">
    <source>
        <dbReference type="ARBA" id="ARBA00022989"/>
    </source>
</evidence>
<evidence type="ECO:0000256" key="6">
    <source>
        <dbReference type="ARBA" id="ARBA00038076"/>
    </source>
</evidence>